<evidence type="ECO:0000313" key="8">
    <source>
        <dbReference type="Proteomes" id="UP000785679"/>
    </source>
</evidence>
<dbReference type="GO" id="GO:0016829">
    <property type="term" value="F:lyase activity"/>
    <property type="evidence" value="ECO:0007669"/>
    <property type="project" value="UniProtKB-KW"/>
</dbReference>
<evidence type="ECO:0000256" key="6">
    <source>
        <dbReference type="ARBA" id="ARBA00030030"/>
    </source>
</evidence>
<protein>
    <recommendedName>
        <fullName evidence="5">U6 snRNA phosphodiesterase 1</fullName>
    </recommendedName>
    <alternativeName>
        <fullName evidence="6">3'-5' RNA exonuclease USB1</fullName>
    </alternativeName>
</protein>
<dbReference type="AlphaFoldDB" id="A0A8J8SYX5"/>
<dbReference type="GO" id="GO:0000175">
    <property type="term" value="F:3'-5'-RNA exonuclease activity"/>
    <property type="evidence" value="ECO:0007669"/>
    <property type="project" value="TreeGrafter"/>
</dbReference>
<evidence type="ECO:0000256" key="2">
    <source>
        <dbReference type="ARBA" id="ARBA00022801"/>
    </source>
</evidence>
<evidence type="ECO:0000256" key="5">
    <source>
        <dbReference type="ARBA" id="ARBA00029543"/>
    </source>
</evidence>
<dbReference type="PANTHER" id="PTHR13522">
    <property type="entry name" value="U6 SNRNA PHOSPHODIESTERASE 1"/>
    <property type="match status" value="1"/>
</dbReference>
<keyword evidence="8" id="KW-1185">Reference proteome</keyword>
<evidence type="ECO:0000256" key="1">
    <source>
        <dbReference type="ARBA" id="ARBA00022722"/>
    </source>
</evidence>
<accession>A0A8J8SYX5</accession>
<dbReference type="Proteomes" id="UP000785679">
    <property type="component" value="Unassembled WGS sequence"/>
</dbReference>
<evidence type="ECO:0000256" key="4">
    <source>
        <dbReference type="ARBA" id="ARBA00023242"/>
    </source>
</evidence>
<organism evidence="7 8">
    <name type="scientific">Halteria grandinella</name>
    <dbReference type="NCBI Taxonomy" id="5974"/>
    <lineage>
        <taxon>Eukaryota</taxon>
        <taxon>Sar</taxon>
        <taxon>Alveolata</taxon>
        <taxon>Ciliophora</taxon>
        <taxon>Intramacronucleata</taxon>
        <taxon>Spirotrichea</taxon>
        <taxon>Stichotrichia</taxon>
        <taxon>Sporadotrichida</taxon>
        <taxon>Halteriidae</taxon>
        <taxon>Halteria</taxon>
    </lineage>
</organism>
<dbReference type="PANTHER" id="PTHR13522:SF3">
    <property type="entry name" value="U6 SNRNA PHOSPHODIESTERASE 1"/>
    <property type="match status" value="1"/>
</dbReference>
<comment type="caution">
    <text evidence="7">The sequence shown here is derived from an EMBL/GenBank/DDBJ whole genome shotgun (WGS) entry which is preliminary data.</text>
</comment>
<dbReference type="OrthoDB" id="49151at2759"/>
<reference evidence="7" key="1">
    <citation type="submission" date="2019-06" db="EMBL/GenBank/DDBJ databases">
        <authorList>
            <person name="Zheng W."/>
        </authorList>
    </citation>
    <scope>NUCLEOTIDE SEQUENCE</scope>
    <source>
        <strain evidence="7">QDHG01</strain>
    </source>
</reference>
<keyword evidence="4" id="KW-0539">Nucleus</keyword>
<dbReference type="GO" id="GO:0034477">
    <property type="term" value="P:U6 snRNA 3'-end processing"/>
    <property type="evidence" value="ECO:0007669"/>
    <property type="project" value="InterPro"/>
</dbReference>
<sequence length="249" mass="28892">MIGKRQKLPKVTDLFKTMPNKRVKPSEENKAEEFQAKSIRIVPHQEGQWATFVYIKPPSEFCSKLIKTQQTILLPLLSENFPELSYDFSEADSLHISLSRTLYLKHYQLESFKANLQKQISNIERMAEIITKKLVFLVNQEKTKIFIGLEATTESTYLLELSNACDRAISDELKGLPEPELAKILFFKEPTFHFTLVSVNFVDPEEKEQITQLCDRLKKSLASVKIKERSFQLSDEKVRLKMGDQIYQL</sequence>
<name>A0A8J8SYX5_HALGN</name>
<keyword evidence="3" id="KW-0456">Lyase</keyword>
<keyword evidence="2" id="KW-0378">Hydrolase</keyword>
<proteinExistence type="predicted"/>
<evidence type="ECO:0000313" key="7">
    <source>
        <dbReference type="EMBL" id="TNV75979.1"/>
    </source>
</evidence>
<dbReference type="InterPro" id="IPR027521">
    <property type="entry name" value="Usb1"/>
</dbReference>
<dbReference type="GO" id="GO:0005634">
    <property type="term" value="C:nucleus"/>
    <property type="evidence" value="ECO:0007669"/>
    <property type="project" value="TreeGrafter"/>
</dbReference>
<dbReference type="Gene3D" id="3.90.1140.10">
    <property type="entry name" value="Cyclic phosphodiesterase"/>
    <property type="match status" value="1"/>
</dbReference>
<gene>
    <name evidence="7" type="ORF">FGO68_gene6453</name>
</gene>
<keyword evidence="1" id="KW-0540">Nuclease</keyword>
<dbReference type="Pfam" id="PF09749">
    <property type="entry name" value="HVSL"/>
    <property type="match status" value="1"/>
</dbReference>
<evidence type="ECO:0000256" key="3">
    <source>
        <dbReference type="ARBA" id="ARBA00023239"/>
    </source>
</evidence>
<dbReference type="EMBL" id="RRYP01014425">
    <property type="protein sequence ID" value="TNV75979.1"/>
    <property type="molecule type" value="Genomic_DNA"/>
</dbReference>